<dbReference type="AlphaFoldDB" id="A0A813FZ73"/>
<dbReference type="GO" id="GO:0008017">
    <property type="term" value="F:microtubule binding"/>
    <property type="evidence" value="ECO:0007669"/>
    <property type="project" value="InterPro"/>
</dbReference>
<evidence type="ECO:0000256" key="1">
    <source>
        <dbReference type="PROSITE-ProRule" id="PRU00283"/>
    </source>
</evidence>
<dbReference type="GO" id="GO:0005524">
    <property type="term" value="F:ATP binding"/>
    <property type="evidence" value="ECO:0007669"/>
    <property type="project" value="InterPro"/>
</dbReference>
<organism evidence="3 4">
    <name type="scientific">Polarella glacialis</name>
    <name type="common">Dinoflagellate</name>
    <dbReference type="NCBI Taxonomy" id="89957"/>
    <lineage>
        <taxon>Eukaryota</taxon>
        <taxon>Sar</taxon>
        <taxon>Alveolata</taxon>
        <taxon>Dinophyceae</taxon>
        <taxon>Suessiales</taxon>
        <taxon>Suessiaceae</taxon>
        <taxon>Polarella</taxon>
    </lineage>
</organism>
<comment type="similarity">
    <text evidence="1">Belongs to the TRAFAC class myosin-kinesin ATPase superfamily. Kinesin family.</text>
</comment>
<dbReference type="SUPFAM" id="SSF52540">
    <property type="entry name" value="P-loop containing nucleoside triphosphate hydrolases"/>
    <property type="match status" value="1"/>
</dbReference>
<sequence length="295" mass="32385">MVGKTVFNPRSSRSHAVVMLHLCWSQSTASSRLRSAPTSKMVETRVYLVDLAGSERAGLHALGPDQLKEGEHINLSLSALGRVVGALAGGKCEHVPYRDSALTWLLKDAITGSSARVCMVAAVHPAHAVETASTLRYARQYSALQSSGGGHVSIMSSQVRDLTRKVDSLKHNFEKALQGDEYSIAWTRESLQGSVHCQPKSNCKQCFDMQSHISWSQAHASKAAVRGQRRDRSGVGYITKESIINPDSDPPEKECEVTFEGRHGRPNIVLWYPEMALEMVKPPPPLVDAMRKLDD</sequence>
<dbReference type="OrthoDB" id="414940at2759"/>
<dbReference type="InterPro" id="IPR027640">
    <property type="entry name" value="Kinesin-like_fam"/>
</dbReference>
<dbReference type="Gene3D" id="3.40.850.10">
    <property type="entry name" value="Kinesin motor domain"/>
    <property type="match status" value="1"/>
</dbReference>
<name>A0A813FZ73_POLGL</name>
<keyword evidence="4" id="KW-1185">Reference proteome</keyword>
<evidence type="ECO:0000313" key="4">
    <source>
        <dbReference type="Proteomes" id="UP000654075"/>
    </source>
</evidence>
<comment type="caution">
    <text evidence="3">The sequence shown here is derived from an EMBL/GenBank/DDBJ whole genome shotgun (WGS) entry which is preliminary data.</text>
</comment>
<proteinExistence type="inferred from homology"/>
<dbReference type="Proteomes" id="UP000654075">
    <property type="component" value="Unassembled WGS sequence"/>
</dbReference>
<feature type="domain" description="Kinesin motor" evidence="2">
    <location>
        <begin position="1"/>
        <end position="144"/>
    </location>
</feature>
<dbReference type="InterPro" id="IPR001752">
    <property type="entry name" value="Kinesin_motor_dom"/>
</dbReference>
<dbReference type="PRINTS" id="PR00380">
    <property type="entry name" value="KINESINHEAVY"/>
</dbReference>
<dbReference type="InterPro" id="IPR036961">
    <property type="entry name" value="Kinesin_motor_dom_sf"/>
</dbReference>
<dbReference type="GO" id="GO:0005871">
    <property type="term" value="C:kinesin complex"/>
    <property type="evidence" value="ECO:0007669"/>
    <property type="project" value="TreeGrafter"/>
</dbReference>
<comment type="caution">
    <text evidence="1">Lacks conserved residue(s) required for the propagation of feature annotation.</text>
</comment>
<gene>
    <name evidence="3" type="ORF">PGLA1383_LOCUS37404</name>
</gene>
<evidence type="ECO:0000259" key="2">
    <source>
        <dbReference type="PROSITE" id="PS50067"/>
    </source>
</evidence>
<reference evidence="3" key="1">
    <citation type="submission" date="2021-02" db="EMBL/GenBank/DDBJ databases">
        <authorList>
            <person name="Dougan E. K."/>
            <person name="Rhodes N."/>
            <person name="Thang M."/>
            <person name="Chan C."/>
        </authorList>
    </citation>
    <scope>NUCLEOTIDE SEQUENCE</scope>
</reference>
<dbReference type="GO" id="GO:0016887">
    <property type="term" value="F:ATP hydrolysis activity"/>
    <property type="evidence" value="ECO:0007669"/>
    <property type="project" value="TreeGrafter"/>
</dbReference>
<feature type="non-terminal residue" evidence="3">
    <location>
        <position position="295"/>
    </location>
</feature>
<evidence type="ECO:0000313" key="3">
    <source>
        <dbReference type="EMBL" id="CAE8619824.1"/>
    </source>
</evidence>
<dbReference type="GO" id="GO:0007018">
    <property type="term" value="P:microtubule-based movement"/>
    <property type="evidence" value="ECO:0007669"/>
    <property type="project" value="InterPro"/>
</dbReference>
<accession>A0A813FZ73</accession>
<dbReference type="PANTHER" id="PTHR24115">
    <property type="entry name" value="KINESIN-RELATED"/>
    <property type="match status" value="1"/>
</dbReference>
<dbReference type="EMBL" id="CAJNNV010027235">
    <property type="protein sequence ID" value="CAE8619824.1"/>
    <property type="molecule type" value="Genomic_DNA"/>
</dbReference>
<dbReference type="InterPro" id="IPR027417">
    <property type="entry name" value="P-loop_NTPase"/>
</dbReference>
<dbReference type="Pfam" id="PF00225">
    <property type="entry name" value="Kinesin"/>
    <property type="match status" value="1"/>
</dbReference>
<dbReference type="SMART" id="SM00129">
    <property type="entry name" value="KISc"/>
    <property type="match status" value="1"/>
</dbReference>
<protein>
    <recommendedName>
        <fullName evidence="2">Kinesin motor domain-containing protein</fullName>
    </recommendedName>
</protein>
<dbReference type="GO" id="GO:0005874">
    <property type="term" value="C:microtubule"/>
    <property type="evidence" value="ECO:0007669"/>
    <property type="project" value="TreeGrafter"/>
</dbReference>
<dbReference type="PROSITE" id="PS50067">
    <property type="entry name" value="KINESIN_MOTOR_2"/>
    <property type="match status" value="1"/>
</dbReference>
<dbReference type="GO" id="GO:0003777">
    <property type="term" value="F:microtubule motor activity"/>
    <property type="evidence" value="ECO:0007669"/>
    <property type="project" value="InterPro"/>
</dbReference>